<organism evidence="2 3">
    <name type="scientific">Ruminiclostridium cellulolyticum (strain ATCC 35319 / DSM 5812 / JCM 6584 / H10)</name>
    <name type="common">Clostridium cellulolyticum</name>
    <dbReference type="NCBI Taxonomy" id="394503"/>
    <lineage>
        <taxon>Bacteria</taxon>
        <taxon>Bacillati</taxon>
        <taxon>Bacillota</taxon>
        <taxon>Clostridia</taxon>
        <taxon>Eubacteriales</taxon>
        <taxon>Oscillospiraceae</taxon>
        <taxon>Ruminiclostridium</taxon>
    </lineage>
</organism>
<dbReference type="Pfam" id="PF11823">
    <property type="entry name" value="Se_S_carrier"/>
    <property type="match status" value="1"/>
</dbReference>
<reference evidence="2 3" key="1">
    <citation type="submission" date="2009-01" db="EMBL/GenBank/DDBJ databases">
        <title>Complete sequence of Clostridium cellulolyticum H10.</title>
        <authorList>
            <consortium name="US DOE Joint Genome Institute"/>
            <person name="Lucas S."/>
            <person name="Copeland A."/>
            <person name="Lapidus A."/>
            <person name="Glavina del Rio T."/>
            <person name="Dalin E."/>
            <person name="Tice H."/>
            <person name="Bruce D."/>
            <person name="Goodwin L."/>
            <person name="Pitluck S."/>
            <person name="Chertkov O."/>
            <person name="Saunders E."/>
            <person name="Brettin T."/>
            <person name="Detter J.C."/>
            <person name="Han C."/>
            <person name="Larimer F."/>
            <person name="Land M."/>
            <person name="Hauser L."/>
            <person name="Kyrpides N."/>
            <person name="Ivanova N."/>
            <person name="Zhou J."/>
            <person name="Richardson P."/>
        </authorList>
    </citation>
    <scope>NUCLEOTIDE SEQUENCE [LARGE SCALE GENOMIC DNA]</scope>
    <source>
        <strain evidence="3">ATCC 35319 / DSM 5812 / JCM 6584 / H10</strain>
    </source>
</reference>
<evidence type="ECO:0000259" key="1">
    <source>
        <dbReference type="Pfam" id="PF11823"/>
    </source>
</evidence>
<dbReference type="KEGG" id="cce:Ccel_3328"/>
<evidence type="ECO:0000313" key="3">
    <source>
        <dbReference type="Proteomes" id="UP000001349"/>
    </source>
</evidence>
<dbReference type="Proteomes" id="UP000001349">
    <property type="component" value="Chromosome"/>
</dbReference>
<dbReference type="HOGENOM" id="CLU_2506938_0_0_9"/>
<sequence>MKCIAILESGNYVYKLNSELIKKGYDFEVISTPCSIAKGGCGLCLKFPEEFLDVIKAEAARINTPVKEIYRVISGFSKNKYERLY</sequence>
<dbReference type="AlphaFoldDB" id="B8I161"/>
<dbReference type="InterPro" id="IPR021778">
    <property type="entry name" value="Se/S_carrier-like"/>
</dbReference>
<dbReference type="eggNOG" id="ENOG50335A1">
    <property type="taxonomic scope" value="Bacteria"/>
</dbReference>
<protein>
    <recommendedName>
        <fullName evidence="1">Putative Se/S carrier protein-like domain-containing protein</fullName>
    </recommendedName>
</protein>
<dbReference type="RefSeq" id="WP_015926669.1">
    <property type="nucleotide sequence ID" value="NC_011898.1"/>
</dbReference>
<feature type="domain" description="Putative Se/S carrier protein-like" evidence="1">
    <location>
        <begin position="2"/>
        <end position="71"/>
    </location>
</feature>
<name>B8I161_RUMCH</name>
<gene>
    <name evidence="2" type="ordered locus">Ccel_3328</name>
</gene>
<dbReference type="EMBL" id="CP001348">
    <property type="protein sequence ID" value="ACL77617.1"/>
    <property type="molecule type" value="Genomic_DNA"/>
</dbReference>
<proteinExistence type="predicted"/>
<accession>B8I161</accession>
<keyword evidence="3" id="KW-1185">Reference proteome</keyword>
<dbReference type="OrthoDB" id="3192849at2"/>
<evidence type="ECO:0000313" key="2">
    <source>
        <dbReference type="EMBL" id="ACL77617.1"/>
    </source>
</evidence>